<dbReference type="GO" id="GO:0005886">
    <property type="term" value="C:plasma membrane"/>
    <property type="evidence" value="ECO:0007669"/>
    <property type="project" value="UniProtKB-SubCell"/>
</dbReference>
<evidence type="ECO:0000259" key="8">
    <source>
        <dbReference type="PROSITE" id="PS50928"/>
    </source>
</evidence>
<dbReference type="Pfam" id="PF00528">
    <property type="entry name" value="BPD_transp_1"/>
    <property type="match status" value="1"/>
</dbReference>
<keyword evidence="6 7" id="KW-0472">Membrane</keyword>
<dbReference type="AlphaFoldDB" id="A0A154V1Q4"/>
<dbReference type="OrthoDB" id="9812701at2"/>
<name>A0A154V1Q4_9MICO</name>
<dbReference type="Gene3D" id="1.10.3720.10">
    <property type="entry name" value="MetI-like"/>
    <property type="match status" value="1"/>
</dbReference>
<evidence type="ECO:0000313" key="9">
    <source>
        <dbReference type="EMBL" id="KZC95303.1"/>
    </source>
</evidence>
<keyword evidence="4 7" id="KW-0812">Transmembrane</keyword>
<dbReference type="InterPro" id="IPR035906">
    <property type="entry name" value="MetI-like_sf"/>
</dbReference>
<evidence type="ECO:0000256" key="6">
    <source>
        <dbReference type="ARBA" id="ARBA00023136"/>
    </source>
</evidence>
<evidence type="ECO:0000256" key="2">
    <source>
        <dbReference type="ARBA" id="ARBA00022448"/>
    </source>
</evidence>
<feature type="transmembrane region" description="Helical" evidence="7">
    <location>
        <begin position="18"/>
        <end position="37"/>
    </location>
</feature>
<keyword evidence="2 7" id="KW-0813">Transport</keyword>
<protein>
    <submittedName>
        <fullName evidence="9">Peptide ABC transporter permease</fullName>
    </submittedName>
</protein>
<dbReference type="RefSeq" id="WP_063071435.1">
    <property type="nucleotide sequence ID" value="NZ_LQXA01000028.1"/>
</dbReference>
<dbReference type="Proteomes" id="UP000076218">
    <property type="component" value="Unassembled WGS sequence"/>
</dbReference>
<evidence type="ECO:0000256" key="7">
    <source>
        <dbReference type="RuleBase" id="RU363032"/>
    </source>
</evidence>
<dbReference type="PANTHER" id="PTHR43386">
    <property type="entry name" value="OLIGOPEPTIDE TRANSPORT SYSTEM PERMEASE PROTEIN APPC"/>
    <property type="match status" value="1"/>
</dbReference>
<evidence type="ECO:0000256" key="5">
    <source>
        <dbReference type="ARBA" id="ARBA00022989"/>
    </source>
</evidence>
<feature type="domain" description="ABC transmembrane type-1" evidence="8">
    <location>
        <begin position="80"/>
        <end position="265"/>
    </location>
</feature>
<evidence type="ECO:0000256" key="4">
    <source>
        <dbReference type="ARBA" id="ARBA00022692"/>
    </source>
</evidence>
<feature type="transmembrane region" description="Helical" evidence="7">
    <location>
        <begin position="140"/>
        <end position="158"/>
    </location>
</feature>
<comment type="caution">
    <text evidence="9">The sequence shown here is derived from an EMBL/GenBank/DDBJ whole genome shotgun (WGS) entry which is preliminary data.</text>
</comment>
<feature type="transmembrane region" description="Helical" evidence="7">
    <location>
        <begin position="115"/>
        <end position="134"/>
    </location>
</feature>
<keyword evidence="5 7" id="KW-1133">Transmembrane helix</keyword>
<evidence type="ECO:0000256" key="1">
    <source>
        <dbReference type="ARBA" id="ARBA00004651"/>
    </source>
</evidence>
<evidence type="ECO:0000313" key="10">
    <source>
        <dbReference type="Proteomes" id="UP000076218"/>
    </source>
</evidence>
<comment type="similarity">
    <text evidence="7">Belongs to the binding-protein-dependent transport system permease family.</text>
</comment>
<dbReference type="InterPro" id="IPR050366">
    <property type="entry name" value="BP-dependent_transpt_permease"/>
</dbReference>
<dbReference type="SUPFAM" id="SSF161098">
    <property type="entry name" value="MetI-like"/>
    <property type="match status" value="1"/>
</dbReference>
<accession>A0A154V1Q4</accession>
<dbReference type="STRING" id="31965.AWH51_09200"/>
<feature type="transmembrane region" description="Helical" evidence="7">
    <location>
        <begin position="244"/>
        <end position="265"/>
    </location>
</feature>
<comment type="subcellular location">
    <subcellularLocation>
        <location evidence="1 7">Cell membrane</location>
        <topology evidence="1 7">Multi-pass membrane protein</topology>
    </subcellularLocation>
</comment>
<keyword evidence="3" id="KW-1003">Cell membrane</keyword>
<dbReference type="PROSITE" id="PS50928">
    <property type="entry name" value="ABC_TM1"/>
    <property type="match status" value="1"/>
</dbReference>
<reference evidence="9 10" key="1">
    <citation type="submission" date="2016-01" db="EMBL/GenBank/DDBJ databases">
        <title>Draft genome sequence of Clavibacter michiganensis subsp. tessellarius DOAB 609.</title>
        <authorList>
            <person name="Tambong J.T."/>
        </authorList>
    </citation>
    <scope>NUCLEOTIDE SEQUENCE [LARGE SCALE GENOMIC DNA]</scope>
    <source>
        <strain evidence="9 10">DOAB 609</strain>
    </source>
</reference>
<evidence type="ECO:0000256" key="3">
    <source>
        <dbReference type="ARBA" id="ARBA00022475"/>
    </source>
</evidence>
<dbReference type="GO" id="GO:0055085">
    <property type="term" value="P:transmembrane transport"/>
    <property type="evidence" value="ECO:0007669"/>
    <property type="project" value="InterPro"/>
</dbReference>
<sequence>MTDAPGGSRARARERARVAALVLAAAVVGAALLGPLLPLGSPDQVVGRPFAGPDAAHPLGTELLGRDLLARVAAGGQGLVLEALGATLAASAAGLAIGIWSGLRPSRRADAAVRILDAVTALPALLVLLVIAAGAPGQPAAIVAAIALVSAPFSVRVIRQRTRAVAAADHVMVARSRGDGIGSRLRHDILPGIRRVALADAGLRFIAALQIAATAGFLGVGASAPAADWGRMVREDVVGLRANPLATLVPAGLLVAVSLGVTLAVDASGRRRGVDR</sequence>
<feature type="transmembrane region" description="Helical" evidence="7">
    <location>
        <begin position="203"/>
        <end position="224"/>
    </location>
</feature>
<dbReference type="PANTHER" id="PTHR43386:SF25">
    <property type="entry name" value="PEPTIDE ABC TRANSPORTER PERMEASE PROTEIN"/>
    <property type="match status" value="1"/>
</dbReference>
<feature type="transmembrane region" description="Helical" evidence="7">
    <location>
        <begin position="83"/>
        <end position="103"/>
    </location>
</feature>
<dbReference type="EMBL" id="LQXA01000028">
    <property type="protein sequence ID" value="KZC95303.1"/>
    <property type="molecule type" value="Genomic_DNA"/>
</dbReference>
<proteinExistence type="inferred from homology"/>
<organism evidence="9 10">
    <name type="scientific">Clavibacter tessellarius</name>
    <dbReference type="NCBI Taxonomy" id="31965"/>
    <lineage>
        <taxon>Bacteria</taxon>
        <taxon>Bacillati</taxon>
        <taxon>Actinomycetota</taxon>
        <taxon>Actinomycetes</taxon>
        <taxon>Micrococcales</taxon>
        <taxon>Microbacteriaceae</taxon>
        <taxon>Clavibacter</taxon>
    </lineage>
</organism>
<gene>
    <name evidence="9" type="ORF">AWH51_09200</name>
</gene>
<dbReference type="InterPro" id="IPR000515">
    <property type="entry name" value="MetI-like"/>
</dbReference>